<keyword evidence="2" id="KW-0732">Signal</keyword>
<proteinExistence type="predicted"/>
<dbReference type="AlphaFoldDB" id="E1GUB1"/>
<dbReference type="Pfam" id="PF01832">
    <property type="entry name" value="Glucosaminidase"/>
    <property type="match status" value="1"/>
</dbReference>
<dbReference type="Proteomes" id="UP000016016">
    <property type="component" value="Unassembled WGS sequence"/>
</dbReference>
<dbReference type="CDD" id="cd12797">
    <property type="entry name" value="M23_peptidase"/>
    <property type="match status" value="1"/>
</dbReference>
<feature type="chain" id="PRO_5003146036" evidence="2">
    <location>
        <begin position="23"/>
        <end position="337"/>
    </location>
</feature>
<dbReference type="eggNOG" id="COG1705">
    <property type="taxonomic scope" value="Bacteria"/>
</dbReference>
<gene>
    <name evidence="4" type="ORF">HMPREF9018_1478</name>
</gene>
<keyword evidence="1" id="KW-0378">Hydrolase</keyword>
<evidence type="ECO:0000259" key="3">
    <source>
        <dbReference type="SMART" id="SM00047"/>
    </source>
</evidence>
<evidence type="ECO:0000313" key="4">
    <source>
        <dbReference type="EMBL" id="EFN91755.1"/>
    </source>
</evidence>
<dbReference type="EMBL" id="ADFQ01000017">
    <property type="protein sequence ID" value="EFN91755.1"/>
    <property type="molecule type" value="Genomic_DNA"/>
</dbReference>
<dbReference type="InterPro" id="IPR051056">
    <property type="entry name" value="Glycosyl_Hydrolase_73"/>
</dbReference>
<dbReference type="PANTHER" id="PTHR33308:SF9">
    <property type="entry name" value="PEPTIDOGLYCAN HYDROLASE FLGJ"/>
    <property type="match status" value="1"/>
</dbReference>
<evidence type="ECO:0000256" key="1">
    <source>
        <dbReference type="ARBA" id="ARBA00022801"/>
    </source>
</evidence>
<dbReference type="GO" id="GO:0004040">
    <property type="term" value="F:amidase activity"/>
    <property type="evidence" value="ECO:0007669"/>
    <property type="project" value="InterPro"/>
</dbReference>
<dbReference type="InterPro" id="IPR016047">
    <property type="entry name" value="M23ase_b-sheet_dom"/>
</dbReference>
<accession>E1GUB1</accession>
<reference evidence="4 5" key="1">
    <citation type="submission" date="2010-09" db="EMBL/GenBank/DDBJ databases">
        <authorList>
            <person name="Harkins D.M."/>
            <person name="Madupu R."/>
            <person name="Durkin A.S."/>
            <person name="Torralba M."/>
            <person name="Methe B."/>
            <person name="Sutton G.G."/>
            <person name="Nelson K.E."/>
        </authorList>
    </citation>
    <scope>NUCLEOTIDE SEQUENCE [LARGE SCALE GENOMIC DNA]</scope>
    <source>
        <strain evidence="4 5">CRIS 21A-A</strain>
    </source>
</reference>
<organism evidence="4 5">
    <name type="scientific">Prevotella amnii CRIS 21A-A</name>
    <dbReference type="NCBI Taxonomy" id="679191"/>
    <lineage>
        <taxon>Bacteria</taxon>
        <taxon>Pseudomonadati</taxon>
        <taxon>Bacteroidota</taxon>
        <taxon>Bacteroidia</taxon>
        <taxon>Bacteroidales</taxon>
        <taxon>Prevotellaceae</taxon>
        <taxon>Prevotella</taxon>
    </lineage>
</organism>
<evidence type="ECO:0000313" key="5">
    <source>
        <dbReference type="Proteomes" id="UP000016016"/>
    </source>
</evidence>
<evidence type="ECO:0000256" key="2">
    <source>
        <dbReference type="SAM" id="SignalP"/>
    </source>
</evidence>
<comment type="caution">
    <text evidence="4">The sequence shown here is derived from an EMBL/GenBank/DDBJ whole genome shotgun (WGS) entry which is preliminary data.</text>
</comment>
<dbReference type="InterPro" id="IPR002901">
    <property type="entry name" value="MGlyc_endo_b_GlcNAc-like_dom"/>
</dbReference>
<dbReference type="RefSeq" id="WP_008447431.1">
    <property type="nucleotide sequence ID" value="NZ_ADFQ01000017.1"/>
</dbReference>
<dbReference type="SMART" id="SM00047">
    <property type="entry name" value="LYZ2"/>
    <property type="match status" value="1"/>
</dbReference>
<dbReference type="Pfam" id="PF01551">
    <property type="entry name" value="Peptidase_M23"/>
    <property type="match status" value="1"/>
</dbReference>
<dbReference type="Gene3D" id="2.70.70.10">
    <property type="entry name" value="Glucose Permease (Domain IIA)"/>
    <property type="match status" value="1"/>
</dbReference>
<name>E1GUB1_9BACT</name>
<sequence>MITILKYISLLILSSSTLLCYAQKKSDNDNLQDYWIDKYLSVSFPLRNIKVNSSFGRRRDPITGKTRDHCGLDLKAHYEKCLAMFDGNVLNTGSDPTSGNYIIMQHGDYTISYCHLLQIWVRKGDKIFAGDPVGVSGNTGRSTGAHLHITSRLRGRLEDPYNLLTYIRDVKLQCIKALHVNENTLLSPNNFFKKYAHAAMRQQKKYGIPASVILSQMALESRWGSSTLAQAGFNYFGIKANRSWLNSGLPYSVHDDDLKGEKFCNFASPEASMEYHSMLLMSDRYKQCWRYSSTDFHNWLVSIKSAGYATARDYVQKCESIIFKYKLYLYDAAAQKL</sequence>
<feature type="domain" description="Mannosyl-glycoprotein endo-beta-N-acetylglucosamidase-like" evidence="3">
    <location>
        <begin position="177"/>
        <end position="331"/>
    </location>
</feature>
<dbReference type="Gene3D" id="1.10.530.10">
    <property type="match status" value="1"/>
</dbReference>
<feature type="signal peptide" evidence="2">
    <location>
        <begin position="1"/>
        <end position="22"/>
    </location>
</feature>
<dbReference type="InterPro" id="IPR011055">
    <property type="entry name" value="Dup_hybrid_motif"/>
</dbReference>
<dbReference type="PANTHER" id="PTHR33308">
    <property type="entry name" value="PEPTIDOGLYCAN HYDROLASE FLGJ"/>
    <property type="match status" value="1"/>
</dbReference>
<dbReference type="SUPFAM" id="SSF51261">
    <property type="entry name" value="Duplicated hybrid motif"/>
    <property type="match status" value="1"/>
</dbReference>
<protein>
    <submittedName>
        <fullName evidence="4">Peptidase, M23 family</fullName>
    </submittedName>
</protein>
<dbReference type="eggNOG" id="COG0739">
    <property type="taxonomic scope" value="Bacteria"/>
</dbReference>